<evidence type="ECO:0000259" key="1">
    <source>
        <dbReference type="PROSITE" id="PS50879"/>
    </source>
</evidence>
<dbReference type="InterPro" id="IPR044730">
    <property type="entry name" value="RNase_H-like_dom_plant"/>
</dbReference>
<dbReference type="InterPro" id="IPR053151">
    <property type="entry name" value="RNase_H-like"/>
</dbReference>
<dbReference type="PROSITE" id="PS50879">
    <property type="entry name" value="RNASE_H_1"/>
    <property type="match status" value="1"/>
</dbReference>
<dbReference type="EMBL" id="GEDG01002345">
    <property type="protein sequence ID" value="JAP36048.1"/>
    <property type="molecule type" value="Transcribed_RNA"/>
</dbReference>
<dbReference type="PANTHER" id="PTHR47723">
    <property type="entry name" value="OS05G0353850 PROTEIN"/>
    <property type="match status" value="1"/>
</dbReference>
<accession>A0A0V0IVP5</accession>
<evidence type="ECO:0000313" key="2">
    <source>
        <dbReference type="EMBL" id="JAP36048.1"/>
    </source>
</evidence>
<dbReference type="AlphaFoldDB" id="A0A0V0IVP5"/>
<dbReference type="GO" id="GO:0004523">
    <property type="term" value="F:RNA-DNA hybrid ribonuclease activity"/>
    <property type="evidence" value="ECO:0007669"/>
    <property type="project" value="InterPro"/>
</dbReference>
<dbReference type="InterPro" id="IPR002156">
    <property type="entry name" value="RNaseH_domain"/>
</dbReference>
<organism evidence="2">
    <name type="scientific">Solanum chacoense</name>
    <name type="common">Chaco potato</name>
    <dbReference type="NCBI Taxonomy" id="4108"/>
    <lineage>
        <taxon>Eukaryota</taxon>
        <taxon>Viridiplantae</taxon>
        <taxon>Streptophyta</taxon>
        <taxon>Embryophyta</taxon>
        <taxon>Tracheophyta</taxon>
        <taxon>Spermatophyta</taxon>
        <taxon>Magnoliopsida</taxon>
        <taxon>eudicotyledons</taxon>
        <taxon>Gunneridae</taxon>
        <taxon>Pentapetalae</taxon>
        <taxon>asterids</taxon>
        <taxon>lamiids</taxon>
        <taxon>Solanales</taxon>
        <taxon>Solanaceae</taxon>
        <taxon>Solanoideae</taxon>
        <taxon>Solaneae</taxon>
        <taxon>Solanum</taxon>
    </lineage>
</organism>
<dbReference type="GO" id="GO:0003676">
    <property type="term" value="F:nucleic acid binding"/>
    <property type="evidence" value="ECO:0007669"/>
    <property type="project" value="InterPro"/>
</dbReference>
<name>A0A0V0IVP5_SOLCH</name>
<feature type="domain" description="RNase H type-1" evidence="1">
    <location>
        <begin position="15"/>
        <end position="144"/>
    </location>
</feature>
<dbReference type="SUPFAM" id="SSF53098">
    <property type="entry name" value="Ribonuclease H-like"/>
    <property type="match status" value="1"/>
</dbReference>
<reference evidence="2" key="1">
    <citation type="submission" date="2015-12" db="EMBL/GenBank/DDBJ databases">
        <title>Gene expression during late stages of embryo sac development: a critical building block for successful pollen-pistil interactions.</title>
        <authorList>
            <person name="Liu Y."/>
            <person name="Joly V."/>
            <person name="Sabar M."/>
            <person name="Matton D.P."/>
        </authorList>
    </citation>
    <scope>NUCLEOTIDE SEQUENCE</scope>
</reference>
<dbReference type="Pfam" id="PF13456">
    <property type="entry name" value="RVT_3"/>
    <property type="match status" value="1"/>
</dbReference>
<dbReference type="Gene3D" id="3.30.420.10">
    <property type="entry name" value="Ribonuclease H-like superfamily/Ribonuclease H"/>
    <property type="match status" value="1"/>
</dbReference>
<sequence length="178" mass="20749">MPKLYYQAVSWQKPDKDRVKCNTDGASRGNPRDSTYAFCVRDDKGDLIFAELHQIGITNNNMAEAIAVLKALRYSRQKQYRKVILETDSLRIRNILLREWKIPWELVEIMEEVICIIDQDGIEVNRVFREGNHLADALANNANSHIEKQEYMNFNQLPELCRKTLNMGKQQIMFCVAK</sequence>
<dbReference type="CDD" id="cd06222">
    <property type="entry name" value="RNase_H_like"/>
    <property type="match status" value="1"/>
</dbReference>
<dbReference type="InterPro" id="IPR036397">
    <property type="entry name" value="RNaseH_sf"/>
</dbReference>
<protein>
    <submittedName>
        <fullName evidence="2">Putative ovule protein</fullName>
    </submittedName>
</protein>
<proteinExistence type="predicted"/>
<dbReference type="PANTHER" id="PTHR47723:SF24">
    <property type="entry name" value="RNASE H TYPE-1 DOMAIN-CONTAINING PROTEIN"/>
    <property type="match status" value="1"/>
</dbReference>
<dbReference type="InterPro" id="IPR012337">
    <property type="entry name" value="RNaseH-like_sf"/>
</dbReference>